<dbReference type="InterPro" id="IPR041657">
    <property type="entry name" value="HTH_17"/>
</dbReference>
<dbReference type="Pfam" id="PF12728">
    <property type="entry name" value="HTH_17"/>
    <property type="match status" value="1"/>
</dbReference>
<reference evidence="2 3" key="1">
    <citation type="submission" date="2019-02" db="EMBL/GenBank/DDBJ databases">
        <title>Deep-cultivation of Planctomycetes and their phenomic and genomic characterization uncovers novel biology.</title>
        <authorList>
            <person name="Wiegand S."/>
            <person name="Jogler M."/>
            <person name="Boedeker C."/>
            <person name="Pinto D."/>
            <person name="Vollmers J."/>
            <person name="Rivas-Marin E."/>
            <person name="Kohn T."/>
            <person name="Peeters S.H."/>
            <person name="Heuer A."/>
            <person name="Rast P."/>
            <person name="Oberbeckmann S."/>
            <person name="Bunk B."/>
            <person name="Jeske O."/>
            <person name="Meyerdierks A."/>
            <person name="Storesund J.E."/>
            <person name="Kallscheuer N."/>
            <person name="Luecker S."/>
            <person name="Lage O.M."/>
            <person name="Pohl T."/>
            <person name="Merkel B.J."/>
            <person name="Hornburger P."/>
            <person name="Mueller R.-W."/>
            <person name="Bruemmer F."/>
            <person name="Labrenz M."/>
            <person name="Spormann A.M."/>
            <person name="Op den Camp H."/>
            <person name="Overmann J."/>
            <person name="Amann R."/>
            <person name="Jetten M.S.M."/>
            <person name="Mascher T."/>
            <person name="Medema M.H."/>
            <person name="Devos D.P."/>
            <person name="Kaster A.-K."/>
            <person name="Ovreas L."/>
            <person name="Rohde M."/>
            <person name="Galperin M.Y."/>
            <person name="Jogler C."/>
        </authorList>
    </citation>
    <scope>NUCLEOTIDE SEQUENCE [LARGE SCALE GENOMIC DNA]</scope>
    <source>
        <strain evidence="2 3">Poly24</strain>
    </source>
</reference>
<dbReference type="InterPro" id="IPR009061">
    <property type="entry name" value="DNA-bd_dom_put_sf"/>
</dbReference>
<dbReference type="Gene3D" id="1.10.10.10">
    <property type="entry name" value="Winged helix-like DNA-binding domain superfamily/Winged helix DNA-binding domain"/>
    <property type="match status" value="1"/>
</dbReference>
<protein>
    <recommendedName>
        <fullName evidence="1">Helix-turn-helix domain-containing protein</fullName>
    </recommendedName>
</protein>
<dbReference type="RefSeq" id="WP_145102448.1">
    <property type="nucleotide sequence ID" value="NZ_CP036348.1"/>
</dbReference>
<dbReference type="Proteomes" id="UP000315082">
    <property type="component" value="Chromosome"/>
</dbReference>
<feature type="domain" description="Helix-turn-helix" evidence="1">
    <location>
        <begin position="34"/>
        <end position="77"/>
    </location>
</feature>
<name>A0A518K1U4_9BACT</name>
<accession>A0A518K1U4</accession>
<dbReference type="KEGG" id="rcf:Poly24_54790"/>
<sequence length="88" mass="9530">MIDAQTLTPAELNQLGLVIAERLAKQPLLVDSVDLAPLLSVSVETVKRYTAKGQIPCVRIGRRVLYQPEAVIDALAQACSNERGDADE</sequence>
<gene>
    <name evidence="2" type="ORF">Poly24_54790</name>
</gene>
<evidence type="ECO:0000313" key="2">
    <source>
        <dbReference type="EMBL" id="QDV71739.1"/>
    </source>
</evidence>
<dbReference type="OrthoDB" id="288293at2"/>
<evidence type="ECO:0000313" key="3">
    <source>
        <dbReference type="Proteomes" id="UP000315082"/>
    </source>
</evidence>
<organism evidence="2 3">
    <name type="scientific">Rosistilla carotiformis</name>
    <dbReference type="NCBI Taxonomy" id="2528017"/>
    <lineage>
        <taxon>Bacteria</taxon>
        <taxon>Pseudomonadati</taxon>
        <taxon>Planctomycetota</taxon>
        <taxon>Planctomycetia</taxon>
        <taxon>Pirellulales</taxon>
        <taxon>Pirellulaceae</taxon>
        <taxon>Rosistilla</taxon>
    </lineage>
</organism>
<evidence type="ECO:0000259" key="1">
    <source>
        <dbReference type="Pfam" id="PF12728"/>
    </source>
</evidence>
<dbReference type="AlphaFoldDB" id="A0A518K1U4"/>
<dbReference type="SUPFAM" id="SSF46955">
    <property type="entry name" value="Putative DNA-binding domain"/>
    <property type="match status" value="1"/>
</dbReference>
<dbReference type="EMBL" id="CP036348">
    <property type="protein sequence ID" value="QDV71739.1"/>
    <property type="molecule type" value="Genomic_DNA"/>
</dbReference>
<keyword evidence="3" id="KW-1185">Reference proteome</keyword>
<dbReference type="InterPro" id="IPR036388">
    <property type="entry name" value="WH-like_DNA-bd_sf"/>
</dbReference>
<proteinExistence type="predicted"/>